<accession>A0A1G6GFR7</accession>
<sequence>MKSLLAPTLLTVVLLAGCSGSPSTDGPEPAATARPAAAVTEFPGLAAATGEPDVPSLAQVHPRPGQAIRAAGPFDDRFQINGLAFTDGRVSGAVRITSDVSTLLELQVVAGFYDADGKLLGTSRFEHHTDESAGDTHTGAPSESEPFSIAVPTEAAAKAVSAAVAVPILVNE</sequence>
<dbReference type="AlphaFoldDB" id="A0A1G6GFR7"/>
<evidence type="ECO:0000313" key="1">
    <source>
        <dbReference type="EMBL" id="SDB80605.1"/>
    </source>
</evidence>
<dbReference type="RefSeq" id="WP_092606855.1">
    <property type="nucleotide sequence ID" value="NZ_FMYF01000002.1"/>
</dbReference>
<dbReference type="EMBL" id="FMYF01000002">
    <property type="protein sequence ID" value="SDB80605.1"/>
    <property type="molecule type" value="Genomic_DNA"/>
</dbReference>
<dbReference type="PROSITE" id="PS51257">
    <property type="entry name" value="PROKAR_LIPOPROTEIN"/>
    <property type="match status" value="1"/>
</dbReference>
<dbReference type="Proteomes" id="UP000199086">
    <property type="component" value="Unassembled WGS sequence"/>
</dbReference>
<organism evidence="1 2">
    <name type="scientific">Raineyella antarctica</name>
    <dbReference type="NCBI Taxonomy" id="1577474"/>
    <lineage>
        <taxon>Bacteria</taxon>
        <taxon>Bacillati</taxon>
        <taxon>Actinomycetota</taxon>
        <taxon>Actinomycetes</taxon>
        <taxon>Propionibacteriales</taxon>
        <taxon>Propionibacteriaceae</taxon>
        <taxon>Raineyella</taxon>
    </lineage>
</organism>
<name>A0A1G6GFR7_9ACTN</name>
<dbReference type="OrthoDB" id="4565789at2"/>
<reference evidence="1 2" key="1">
    <citation type="submission" date="2016-06" db="EMBL/GenBank/DDBJ databases">
        <authorList>
            <person name="Olsen C.W."/>
            <person name="Carey S."/>
            <person name="Hinshaw L."/>
            <person name="Karasin A.I."/>
        </authorList>
    </citation>
    <scope>NUCLEOTIDE SEQUENCE [LARGE SCALE GENOMIC DNA]</scope>
    <source>
        <strain evidence="1 2">LZ-22</strain>
    </source>
</reference>
<keyword evidence="2" id="KW-1185">Reference proteome</keyword>
<evidence type="ECO:0000313" key="2">
    <source>
        <dbReference type="Proteomes" id="UP000199086"/>
    </source>
</evidence>
<protein>
    <submittedName>
        <fullName evidence="1">Uncharacterized protein</fullName>
    </submittedName>
</protein>
<proteinExistence type="predicted"/>
<gene>
    <name evidence="1" type="ORF">GA0111570_102396</name>
</gene>